<dbReference type="Proteomes" id="UP000278907">
    <property type="component" value="Unassembled WGS sequence"/>
</dbReference>
<dbReference type="Gene3D" id="2.40.10.220">
    <property type="entry name" value="predicted glycosyltransferase like domains"/>
    <property type="match status" value="1"/>
</dbReference>
<accession>A0ABX9QCM0</accession>
<feature type="compositionally biased region" description="Polar residues" evidence="1">
    <location>
        <begin position="1"/>
        <end position="10"/>
    </location>
</feature>
<protein>
    <submittedName>
        <fullName evidence="3">Pilus assembly protein PilZ</fullName>
    </submittedName>
</protein>
<name>A0ABX9QCM0_9BACT</name>
<comment type="caution">
    <text evidence="3">The sequence shown here is derived from an EMBL/GenBank/DDBJ whole genome shotgun (WGS) entry which is preliminary data.</text>
</comment>
<gene>
    <name evidence="3" type="ORF">D7Y13_25100</name>
</gene>
<dbReference type="RefSeq" id="WP_120535451.1">
    <property type="nucleotide sequence ID" value="NZ_RAWI01000217.1"/>
</dbReference>
<organism evidence="3 4">
    <name type="scientific">Corallococcus praedator</name>
    <dbReference type="NCBI Taxonomy" id="2316724"/>
    <lineage>
        <taxon>Bacteria</taxon>
        <taxon>Pseudomonadati</taxon>
        <taxon>Myxococcota</taxon>
        <taxon>Myxococcia</taxon>
        <taxon>Myxococcales</taxon>
        <taxon>Cystobacterineae</taxon>
        <taxon>Myxococcaceae</taxon>
        <taxon>Corallococcus</taxon>
    </lineage>
</organism>
<keyword evidence="4" id="KW-1185">Reference proteome</keyword>
<evidence type="ECO:0000256" key="1">
    <source>
        <dbReference type="SAM" id="MobiDB-lite"/>
    </source>
</evidence>
<evidence type="ECO:0000259" key="2">
    <source>
        <dbReference type="Pfam" id="PF07238"/>
    </source>
</evidence>
<evidence type="ECO:0000313" key="4">
    <source>
        <dbReference type="Proteomes" id="UP000278907"/>
    </source>
</evidence>
<proteinExistence type="predicted"/>
<reference evidence="3 4" key="1">
    <citation type="submission" date="2018-09" db="EMBL/GenBank/DDBJ databases">
        <authorList>
            <person name="Livingstone P.G."/>
            <person name="Whitworth D.E."/>
        </authorList>
    </citation>
    <scope>NUCLEOTIDE SEQUENCE [LARGE SCALE GENOMIC DNA]</scope>
    <source>
        <strain evidence="3 4">CA031B</strain>
    </source>
</reference>
<evidence type="ECO:0000313" key="3">
    <source>
        <dbReference type="EMBL" id="RKI02255.1"/>
    </source>
</evidence>
<dbReference type="EMBL" id="RAWI01000217">
    <property type="protein sequence ID" value="RKI02255.1"/>
    <property type="molecule type" value="Genomic_DNA"/>
</dbReference>
<feature type="region of interest" description="Disordered" evidence="1">
    <location>
        <begin position="1"/>
        <end position="22"/>
    </location>
</feature>
<dbReference type="SUPFAM" id="SSF141371">
    <property type="entry name" value="PilZ domain-like"/>
    <property type="match status" value="1"/>
</dbReference>
<dbReference type="InterPro" id="IPR009875">
    <property type="entry name" value="PilZ_domain"/>
</dbReference>
<dbReference type="Pfam" id="PF07238">
    <property type="entry name" value="PilZ"/>
    <property type="match status" value="1"/>
</dbReference>
<feature type="domain" description="PilZ" evidence="2">
    <location>
        <begin position="14"/>
        <end position="110"/>
    </location>
</feature>
<sequence>MSEQNENQVNRADDRRDSPRVPMRLKVRWQGGTETFLDRAGDLSLGGAGWVGEALEPGKPVEVRFALPPSLEEVQVSGVVLPPKAGAEGPVVRVRFLELPVEVELAIAKHLDEQLTGGGR</sequence>